<dbReference type="GO" id="GO:0044718">
    <property type="term" value="P:siderophore transmembrane transport"/>
    <property type="evidence" value="ECO:0007669"/>
    <property type="project" value="TreeGrafter"/>
</dbReference>
<keyword evidence="7 10" id="KW-0472">Membrane</keyword>
<evidence type="ECO:0000259" key="15">
    <source>
        <dbReference type="Pfam" id="PF07715"/>
    </source>
</evidence>
<evidence type="ECO:0000256" key="13">
    <source>
        <dbReference type="SAM" id="SignalP"/>
    </source>
</evidence>
<dbReference type="AlphaFoldDB" id="A0A1I7NT35"/>
<dbReference type="STRING" id="51670.SAMN04488557_3331"/>
<dbReference type="InterPro" id="IPR039426">
    <property type="entry name" value="TonB-dep_rcpt-like"/>
</dbReference>
<accession>A0A1I7NT35</accession>
<keyword evidence="5 13" id="KW-0732">Signal</keyword>
<dbReference type="GO" id="GO:0009279">
    <property type="term" value="C:cell outer membrane"/>
    <property type="evidence" value="ECO:0007669"/>
    <property type="project" value="UniProtKB-SubCell"/>
</dbReference>
<dbReference type="InterPro" id="IPR000531">
    <property type="entry name" value="Beta-barrel_TonB"/>
</dbReference>
<sequence length="801" mass="87020">MSRIALAAVAAVCVVVVESHQAEAQQAPTPGGDVTADEASVLPPVVVQSPTEPLGQRAKRKPSSQIVKASPSGTAQENTADASEGSAGGAGPTGSTSGSGGPAIGVFTLGQIDMIGGSTVTNEAMWTFNKNSLDQAVNLLPGVSSTNSGGSRNEKDIFVRGFNRYQVPLSIDGVRVYLPADNRLDFSRFLTPDLAEVQVAKGYVSVLNGPGGEGGAINLVSRKPTKEIELEGRTGLVTDGDLSSLNSWNAYAYAGTRQKGYYAQVSSNIVDQDHFNLSHDFKPANSSTLGYNQGVAAGFPYQQKGERDNSDFRDWRINAKVGLTPNATDEYSINYTNQQGQKGAPLSTERQIVQGYFNGNTVRYWDWPQWDTSSLSWLSKTKLGDASYIKTNAYYNTFQNSISFYPNATYTQQFTDSPYDDYSYGGFVEMGTDLIPMNTLKGAIHFRRDFHNEQSINYKYVPTYSETLDPAKRQSEETWSFALENTFHATRSLDIVTGASYDTNQVLYANGNTDKPDIDAWNWQAAAIYSYSDTGKVHADVSSRTRFPTLFERYSTRFGSKTANPDIAPERATNYEIGISDTVFRNVHVSSAIFYANIDDSIQNAFSGGANSKNSIIGFNADGYNYGFELSADWDVMPGLRLGGNYTYLERHLDFDSATLAAGSTTTEYNSVAATQLEGTPRHKALIYLAWKATDRLTLTPSVELASDRTALVTSCKSTLVNTTGPANATGNCGKTSGYTGKPNYIDLGAYALVNFQAEYTFTEGTSIAIGAMNQLDENYSLADGFPEPGRQLFANVRARF</sequence>
<dbReference type="PROSITE" id="PS52016">
    <property type="entry name" value="TONB_DEPENDENT_REC_3"/>
    <property type="match status" value="1"/>
</dbReference>
<gene>
    <name evidence="16" type="ORF">SAMN04488557_3331</name>
</gene>
<evidence type="ECO:0000256" key="5">
    <source>
        <dbReference type="ARBA" id="ARBA00022729"/>
    </source>
</evidence>
<keyword evidence="4 10" id="KW-0812">Transmembrane</keyword>
<keyword evidence="9 10" id="KW-0998">Cell outer membrane</keyword>
<evidence type="ECO:0000256" key="3">
    <source>
        <dbReference type="ARBA" id="ARBA00022452"/>
    </source>
</evidence>
<evidence type="ECO:0000256" key="12">
    <source>
        <dbReference type="SAM" id="MobiDB-lite"/>
    </source>
</evidence>
<evidence type="ECO:0000259" key="14">
    <source>
        <dbReference type="Pfam" id="PF00593"/>
    </source>
</evidence>
<keyword evidence="8" id="KW-0675">Receptor</keyword>
<dbReference type="OrthoDB" id="9760333at2"/>
<feature type="domain" description="TonB-dependent receptor plug" evidence="15">
    <location>
        <begin position="118"/>
        <end position="216"/>
    </location>
</feature>
<keyword evidence="6 11" id="KW-0798">TonB box</keyword>
<evidence type="ECO:0000256" key="8">
    <source>
        <dbReference type="ARBA" id="ARBA00023170"/>
    </source>
</evidence>
<name>A0A1I7NT35_9HYPH</name>
<dbReference type="EMBL" id="FPCH01000003">
    <property type="protein sequence ID" value="SFV37772.1"/>
    <property type="molecule type" value="Genomic_DNA"/>
</dbReference>
<evidence type="ECO:0000256" key="1">
    <source>
        <dbReference type="ARBA" id="ARBA00004571"/>
    </source>
</evidence>
<feature type="domain" description="TonB-dependent receptor-like beta-barrel" evidence="14">
    <location>
        <begin position="307"/>
        <end position="774"/>
    </location>
</feature>
<evidence type="ECO:0000256" key="11">
    <source>
        <dbReference type="RuleBase" id="RU003357"/>
    </source>
</evidence>
<feature type="signal peptide" evidence="13">
    <location>
        <begin position="1"/>
        <end position="24"/>
    </location>
</feature>
<keyword evidence="3 10" id="KW-1134">Transmembrane beta strand</keyword>
<comment type="subcellular location">
    <subcellularLocation>
        <location evidence="1 10">Cell outer membrane</location>
        <topology evidence="1 10">Multi-pass membrane protein</topology>
    </subcellularLocation>
</comment>
<evidence type="ECO:0000256" key="4">
    <source>
        <dbReference type="ARBA" id="ARBA00022692"/>
    </source>
</evidence>
<evidence type="ECO:0000256" key="6">
    <source>
        <dbReference type="ARBA" id="ARBA00023077"/>
    </source>
</evidence>
<dbReference type="Gene3D" id="2.170.130.10">
    <property type="entry name" value="TonB-dependent receptor, plug domain"/>
    <property type="match status" value="1"/>
</dbReference>
<evidence type="ECO:0000256" key="2">
    <source>
        <dbReference type="ARBA" id="ARBA00022448"/>
    </source>
</evidence>
<dbReference type="SUPFAM" id="SSF56935">
    <property type="entry name" value="Porins"/>
    <property type="match status" value="1"/>
</dbReference>
<dbReference type="PANTHER" id="PTHR30069:SF29">
    <property type="entry name" value="HEMOGLOBIN AND HEMOGLOBIN-HAPTOGLOBIN-BINDING PROTEIN 1-RELATED"/>
    <property type="match status" value="1"/>
</dbReference>
<protein>
    <submittedName>
        <fullName evidence="16">Iron complex outermembrane recepter protein</fullName>
    </submittedName>
</protein>
<keyword evidence="2 10" id="KW-0813">Transport</keyword>
<keyword evidence="17" id="KW-1185">Reference proteome</keyword>
<dbReference type="InterPro" id="IPR036942">
    <property type="entry name" value="Beta-barrel_TonB_sf"/>
</dbReference>
<evidence type="ECO:0000313" key="16">
    <source>
        <dbReference type="EMBL" id="SFV37772.1"/>
    </source>
</evidence>
<feature type="compositionally biased region" description="Polar residues" evidence="12">
    <location>
        <begin position="63"/>
        <end position="78"/>
    </location>
</feature>
<dbReference type="GO" id="GO:0015344">
    <property type="term" value="F:siderophore uptake transmembrane transporter activity"/>
    <property type="evidence" value="ECO:0007669"/>
    <property type="project" value="TreeGrafter"/>
</dbReference>
<reference evidence="17" key="1">
    <citation type="submission" date="2016-10" db="EMBL/GenBank/DDBJ databases">
        <authorList>
            <person name="Varghese N."/>
            <person name="Submissions S."/>
        </authorList>
    </citation>
    <scope>NUCLEOTIDE SEQUENCE [LARGE SCALE GENOMIC DNA]</scope>
    <source>
        <strain evidence="17">DSM 1565</strain>
    </source>
</reference>
<dbReference type="InterPro" id="IPR012910">
    <property type="entry name" value="Plug_dom"/>
</dbReference>
<proteinExistence type="inferred from homology"/>
<dbReference type="Pfam" id="PF00593">
    <property type="entry name" value="TonB_dep_Rec_b-barrel"/>
    <property type="match status" value="1"/>
</dbReference>
<evidence type="ECO:0000256" key="9">
    <source>
        <dbReference type="ARBA" id="ARBA00023237"/>
    </source>
</evidence>
<dbReference type="Pfam" id="PF07715">
    <property type="entry name" value="Plug"/>
    <property type="match status" value="1"/>
</dbReference>
<feature type="compositionally biased region" description="Gly residues" evidence="12">
    <location>
        <begin position="86"/>
        <end position="102"/>
    </location>
</feature>
<dbReference type="PANTHER" id="PTHR30069">
    <property type="entry name" value="TONB-DEPENDENT OUTER MEMBRANE RECEPTOR"/>
    <property type="match status" value="1"/>
</dbReference>
<feature type="chain" id="PRO_5011471130" evidence="13">
    <location>
        <begin position="25"/>
        <end position="801"/>
    </location>
</feature>
<dbReference type="InterPro" id="IPR037066">
    <property type="entry name" value="Plug_dom_sf"/>
</dbReference>
<evidence type="ECO:0000256" key="7">
    <source>
        <dbReference type="ARBA" id="ARBA00023136"/>
    </source>
</evidence>
<dbReference type="Gene3D" id="2.40.170.20">
    <property type="entry name" value="TonB-dependent receptor, beta-barrel domain"/>
    <property type="match status" value="1"/>
</dbReference>
<feature type="region of interest" description="Disordered" evidence="12">
    <location>
        <begin position="46"/>
        <end position="102"/>
    </location>
</feature>
<organism evidence="16 17">
    <name type="scientific">Hyphomicrobium facile</name>
    <dbReference type="NCBI Taxonomy" id="51670"/>
    <lineage>
        <taxon>Bacteria</taxon>
        <taxon>Pseudomonadati</taxon>
        <taxon>Pseudomonadota</taxon>
        <taxon>Alphaproteobacteria</taxon>
        <taxon>Hyphomicrobiales</taxon>
        <taxon>Hyphomicrobiaceae</taxon>
        <taxon>Hyphomicrobium</taxon>
    </lineage>
</organism>
<dbReference type="Proteomes" id="UP000199423">
    <property type="component" value="Unassembled WGS sequence"/>
</dbReference>
<comment type="similarity">
    <text evidence="10 11">Belongs to the TonB-dependent receptor family.</text>
</comment>
<evidence type="ECO:0000256" key="10">
    <source>
        <dbReference type="PROSITE-ProRule" id="PRU01360"/>
    </source>
</evidence>
<evidence type="ECO:0000313" key="17">
    <source>
        <dbReference type="Proteomes" id="UP000199423"/>
    </source>
</evidence>
<dbReference type="RefSeq" id="WP_092868815.1">
    <property type="nucleotide sequence ID" value="NZ_FPCH01000003.1"/>
</dbReference>